<proteinExistence type="predicted"/>
<gene>
    <name evidence="1" type="ORF">E0F88_11050</name>
</gene>
<name>A0A4R5DZR9_9BACT</name>
<evidence type="ECO:0000313" key="2">
    <source>
        <dbReference type="Proteomes" id="UP000294850"/>
    </source>
</evidence>
<dbReference type="EMBL" id="SMFL01000003">
    <property type="protein sequence ID" value="TDE16753.1"/>
    <property type="molecule type" value="Genomic_DNA"/>
</dbReference>
<reference evidence="1 2" key="1">
    <citation type="submission" date="2019-03" db="EMBL/GenBank/DDBJ databases">
        <title>Dyadobacter AR-3-6 sp. nov., isolated from arctic soil.</title>
        <authorList>
            <person name="Chaudhary D.K."/>
        </authorList>
    </citation>
    <scope>NUCLEOTIDE SEQUENCE [LARGE SCALE GENOMIC DNA]</scope>
    <source>
        <strain evidence="1 2">AR-3-6</strain>
    </source>
</reference>
<evidence type="ECO:0000313" key="1">
    <source>
        <dbReference type="EMBL" id="TDE16753.1"/>
    </source>
</evidence>
<dbReference type="RefSeq" id="WP_131958285.1">
    <property type="nucleotide sequence ID" value="NZ_SMFL01000003.1"/>
</dbReference>
<organism evidence="1 2">
    <name type="scientific">Dyadobacter psychrotolerans</name>
    <dbReference type="NCBI Taxonomy" id="2541721"/>
    <lineage>
        <taxon>Bacteria</taxon>
        <taxon>Pseudomonadati</taxon>
        <taxon>Bacteroidota</taxon>
        <taxon>Cytophagia</taxon>
        <taxon>Cytophagales</taxon>
        <taxon>Spirosomataceae</taxon>
        <taxon>Dyadobacter</taxon>
    </lineage>
</organism>
<keyword evidence="2" id="KW-1185">Reference proteome</keyword>
<dbReference type="Proteomes" id="UP000294850">
    <property type="component" value="Unassembled WGS sequence"/>
</dbReference>
<dbReference type="AlphaFoldDB" id="A0A4R5DZR9"/>
<accession>A0A4R5DZR9</accession>
<comment type="caution">
    <text evidence="1">The sequence shown here is derived from an EMBL/GenBank/DDBJ whole genome shotgun (WGS) entry which is preliminary data.</text>
</comment>
<sequence length="71" mass="8442">MELTVNIPDKDLTFFRELLKKFQYQEVQVNQSLNSEDEEFIQDLKEGMKDVELHLAGKKQLKTANELWNEL</sequence>
<protein>
    <submittedName>
        <fullName evidence="1">Uncharacterized protein</fullName>
    </submittedName>
</protein>